<dbReference type="Gene3D" id="3.20.20.140">
    <property type="entry name" value="Metal-dependent hydrolases"/>
    <property type="match status" value="1"/>
</dbReference>
<dbReference type="EMBL" id="CP023344">
    <property type="protein sequence ID" value="ATC62612.1"/>
    <property type="molecule type" value="Genomic_DNA"/>
</dbReference>
<name>A0A290QFG8_9BACT</name>
<dbReference type="KEGG" id="vbh:CMV30_00730"/>
<dbReference type="InterPro" id="IPR011059">
    <property type="entry name" value="Metal-dep_hydrolase_composite"/>
</dbReference>
<dbReference type="PANTHER" id="PTHR43794:SF5">
    <property type="entry name" value="CHLOROHYDROLASE FAMILY PROTEIN"/>
    <property type="match status" value="1"/>
</dbReference>
<dbReference type="SUPFAM" id="SSF51338">
    <property type="entry name" value="Composite domain of metallo-dependent hydrolases"/>
    <property type="match status" value="1"/>
</dbReference>
<protein>
    <submittedName>
        <fullName evidence="2">Amidohydrolase</fullName>
    </submittedName>
</protein>
<evidence type="ECO:0000313" key="2">
    <source>
        <dbReference type="EMBL" id="ATC62612.1"/>
    </source>
</evidence>
<dbReference type="Proteomes" id="UP000217265">
    <property type="component" value="Chromosome"/>
</dbReference>
<feature type="domain" description="Amidohydrolase-related" evidence="1">
    <location>
        <begin position="48"/>
        <end position="394"/>
    </location>
</feature>
<sequence>MPELRDCIVLHGPDLVPHRARRFAWVHDTITAIELGEPCTQLDTGALVVIPGLYNSHTHMGDSALPDGATGLTLEQAFFRPDGYKYRELAKLSEETHLPHLVAHLGYMARCGVVCHLDFREQGLPGARLLRKASEQTGVQSIILSQFNESPIPEDQLRANLSPLPETARLELEQILTIADGFSESTMNDLTDNAWREIRDITSARRKLRAIHCLENPGYRDLSVATTGRGDLIRALEIYDPHLVVHMTAANADEIALLARSGKTAVLNPRANAALGLALPPVAALLAAGANLLLGTDNGMLNSPSILAELDFTFKVAKSQFADALRPDPTAILKMATSNIRPALGGDHFGHLAHGLPASFVILDFTAPHLRATRHITASIVGRVTPADILATYHTGRELYRAPAFTF</sequence>
<dbReference type="InterPro" id="IPR032466">
    <property type="entry name" value="Metal_Hydrolase"/>
</dbReference>
<evidence type="ECO:0000259" key="1">
    <source>
        <dbReference type="Pfam" id="PF01979"/>
    </source>
</evidence>
<dbReference type="SUPFAM" id="SSF51556">
    <property type="entry name" value="Metallo-dependent hydrolases"/>
    <property type="match status" value="1"/>
</dbReference>
<evidence type="ECO:0000313" key="3">
    <source>
        <dbReference type="Proteomes" id="UP000217265"/>
    </source>
</evidence>
<dbReference type="OrthoDB" id="9807210at2"/>
<proteinExistence type="predicted"/>
<dbReference type="PANTHER" id="PTHR43794">
    <property type="entry name" value="AMINOHYDROLASE SSNA-RELATED"/>
    <property type="match status" value="1"/>
</dbReference>
<dbReference type="AlphaFoldDB" id="A0A290QFG8"/>
<keyword evidence="2" id="KW-0378">Hydrolase</keyword>
<dbReference type="RefSeq" id="WP_096054247.1">
    <property type="nucleotide sequence ID" value="NZ_CP023344.1"/>
</dbReference>
<dbReference type="GO" id="GO:0016810">
    <property type="term" value="F:hydrolase activity, acting on carbon-nitrogen (but not peptide) bonds"/>
    <property type="evidence" value="ECO:0007669"/>
    <property type="project" value="InterPro"/>
</dbReference>
<keyword evidence="3" id="KW-1185">Reference proteome</keyword>
<organism evidence="2 3">
    <name type="scientific">Nibricoccus aquaticus</name>
    <dbReference type="NCBI Taxonomy" id="2576891"/>
    <lineage>
        <taxon>Bacteria</taxon>
        <taxon>Pseudomonadati</taxon>
        <taxon>Verrucomicrobiota</taxon>
        <taxon>Opitutia</taxon>
        <taxon>Opitutales</taxon>
        <taxon>Opitutaceae</taxon>
        <taxon>Nibricoccus</taxon>
    </lineage>
</organism>
<dbReference type="Pfam" id="PF01979">
    <property type="entry name" value="Amidohydro_1"/>
    <property type="match status" value="1"/>
</dbReference>
<reference evidence="2 3" key="1">
    <citation type="submission" date="2017-09" db="EMBL/GenBank/DDBJ databases">
        <title>Complete genome sequence of Verrucomicrobial strain HZ-65, isolated from freshwater.</title>
        <authorList>
            <person name="Choi A."/>
        </authorList>
    </citation>
    <scope>NUCLEOTIDE SEQUENCE [LARGE SCALE GENOMIC DNA]</scope>
    <source>
        <strain evidence="2 3">HZ-65</strain>
    </source>
</reference>
<gene>
    <name evidence="2" type="ORF">CMV30_00730</name>
</gene>
<dbReference type="InterPro" id="IPR050287">
    <property type="entry name" value="MTA/SAH_deaminase"/>
</dbReference>
<dbReference type="InterPro" id="IPR006680">
    <property type="entry name" value="Amidohydro-rel"/>
</dbReference>
<dbReference type="Gene3D" id="2.30.40.10">
    <property type="entry name" value="Urease, subunit C, domain 1"/>
    <property type="match status" value="1"/>
</dbReference>
<accession>A0A290QFG8</accession>